<dbReference type="PRINTS" id="PR00469">
    <property type="entry name" value="PNDRDTASEII"/>
</dbReference>
<feature type="domain" description="FAD/NAD(P)-binding" evidence="5">
    <location>
        <begin position="8"/>
        <end position="300"/>
    </location>
</feature>
<gene>
    <name evidence="6" type="ORF">ONZ51_g4282</name>
</gene>
<dbReference type="InterPro" id="IPR023753">
    <property type="entry name" value="FAD/NAD-binding_dom"/>
</dbReference>
<organism evidence="6 7">
    <name type="scientific">Trametes cubensis</name>
    <dbReference type="NCBI Taxonomy" id="1111947"/>
    <lineage>
        <taxon>Eukaryota</taxon>
        <taxon>Fungi</taxon>
        <taxon>Dikarya</taxon>
        <taxon>Basidiomycota</taxon>
        <taxon>Agaricomycotina</taxon>
        <taxon>Agaricomycetes</taxon>
        <taxon>Polyporales</taxon>
        <taxon>Polyporaceae</taxon>
        <taxon>Trametes</taxon>
    </lineage>
</organism>
<dbReference type="PANTHER" id="PTHR43735:SF3">
    <property type="entry name" value="FERROPTOSIS SUPPRESSOR PROTEIN 1"/>
    <property type="match status" value="1"/>
</dbReference>
<evidence type="ECO:0000256" key="3">
    <source>
        <dbReference type="ARBA" id="ARBA00022827"/>
    </source>
</evidence>
<dbReference type="SUPFAM" id="SSF51905">
    <property type="entry name" value="FAD/NAD(P)-binding domain"/>
    <property type="match status" value="1"/>
</dbReference>
<protein>
    <recommendedName>
        <fullName evidence="5">FAD/NAD(P)-binding domain-containing protein</fullName>
    </recommendedName>
</protein>
<accession>A0AAD7TYK4</accession>
<proteinExistence type="inferred from homology"/>
<dbReference type="AlphaFoldDB" id="A0AAD7TYK4"/>
<evidence type="ECO:0000256" key="1">
    <source>
        <dbReference type="ARBA" id="ARBA00006442"/>
    </source>
</evidence>
<dbReference type="EMBL" id="JAPEVG010000082">
    <property type="protein sequence ID" value="KAJ8487259.1"/>
    <property type="molecule type" value="Genomic_DNA"/>
</dbReference>
<dbReference type="GO" id="GO:0004174">
    <property type="term" value="F:electron-transferring-flavoprotein dehydrogenase activity"/>
    <property type="evidence" value="ECO:0007669"/>
    <property type="project" value="TreeGrafter"/>
</dbReference>
<comment type="similarity">
    <text evidence="1">Belongs to the FAD-dependent oxidoreductase family.</text>
</comment>
<keyword evidence="3" id="KW-0274">FAD</keyword>
<sequence length="378" mass="41069">MEHQNLQHVVVIGGGVAGALAARSLSKKLDPSKHTLTLINSRPCFIHLTASARMVVTPEDHLEDRAVIPLDRLFQHGIGTLKVGRATSIVETGPGKGGVVVLEDGDEIPWTVLILALGNSWPGPLHFPDSVQDLRTHINEWRSEFERARHVVVVGGGAVGIETAGEVKHEWPDKHVTLVHSDGMLLNDAYPEKFRKALERRVRAQGINVLLQDKVAIPPEGTIGVKTARGISLVDADLFVQAYGARPNTELIATLDRDVITPQGLVRVNKHLEIPNHPGVFAAGDIIDWPEQKQAHKAVEHVPVVVGNVLSYLEGKPLREEYRGSPETIVIPVGKDGGSGFVDVIGGIRVVVGDLIVRNVKAKDLSVDRARETLGYKQ</sequence>
<evidence type="ECO:0000256" key="4">
    <source>
        <dbReference type="ARBA" id="ARBA00023002"/>
    </source>
</evidence>
<dbReference type="Pfam" id="PF07992">
    <property type="entry name" value="Pyr_redox_2"/>
    <property type="match status" value="1"/>
</dbReference>
<dbReference type="GO" id="GO:0005737">
    <property type="term" value="C:cytoplasm"/>
    <property type="evidence" value="ECO:0007669"/>
    <property type="project" value="TreeGrafter"/>
</dbReference>
<comment type="caution">
    <text evidence="6">The sequence shown here is derived from an EMBL/GenBank/DDBJ whole genome shotgun (WGS) entry which is preliminary data.</text>
</comment>
<dbReference type="PRINTS" id="PR00368">
    <property type="entry name" value="FADPNR"/>
</dbReference>
<evidence type="ECO:0000313" key="6">
    <source>
        <dbReference type="EMBL" id="KAJ8487259.1"/>
    </source>
</evidence>
<keyword evidence="7" id="KW-1185">Reference proteome</keyword>
<dbReference type="InterPro" id="IPR036188">
    <property type="entry name" value="FAD/NAD-bd_sf"/>
</dbReference>
<evidence type="ECO:0000313" key="7">
    <source>
        <dbReference type="Proteomes" id="UP001215151"/>
    </source>
</evidence>
<keyword evidence="2" id="KW-0285">Flavoprotein</keyword>
<reference evidence="6" key="1">
    <citation type="submission" date="2022-11" db="EMBL/GenBank/DDBJ databases">
        <title>Genome Sequence of Cubamyces cubensis.</title>
        <authorList>
            <person name="Buettner E."/>
        </authorList>
    </citation>
    <scope>NUCLEOTIDE SEQUENCE</scope>
    <source>
        <strain evidence="6">MPL-01</strain>
    </source>
</reference>
<dbReference type="GO" id="GO:0050660">
    <property type="term" value="F:flavin adenine dinucleotide binding"/>
    <property type="evidence" value="ECO:0007669"/>
    <property type="project" value="TreeGrafter"/>
</dbReference>
<dbReference type="PANTHER" id="PTHR43735">
    <property type="entry name" value="APOPTOSIS-INDUCING FACTOR 1"/>
    <property type="match status" value="1"/>
</dbReference>
<dbReference type="Proteomes" id="UP001215151">
    <property type="component" value="Unassembled WGS sequence"/>
</dbReference>
<evidence type="ECO:0000256" key="2">
    <source>
        <dbReference type="ARBA" id="ARBA00022630"/>
    </source>
</evidence>
<keyword evidence="4" id="KW-0560">Oxidoreductase</keyword>
<evidence type="ECO:0000259" key="5">
    <source>
        <dbReference type="Pfam" id="PF07992"/>
    </source>
</evidence>
<name>A0AAD7TYK4_9APHY</name>
<dbReference type="Gene3D" id="3.50.50.100">
    <property type="match status" value="1"/>
</dbReference>